<dbReference type="AlphaFoldDB" id="J4G6V8"/>
<dbReference type="HOGENOM" id="CLU_3087230_0_0_1"/>
<reference evidence="1 2" key="1">
    <citation type="journal article" date="2012" name="Appl. Environ. Microbiol.">
        <title>Short-read sequencing for genomic analysis of the brown rot fungus Fibroporia radiculosa.</title>
        <authorList>
            <person name="Tang J.D."/>
            <person name="Perkins A.D."/>
            <person name="Sonstegard T.S."/>
            <person name="Schroeder S.G."/>
            <person name="Burgess S.C."/>
            <person name="Diehl S.V."/>
        </authorList>
    </citation>
    <scope>NUCLEOTIDE SEQUENCE [LARGE SCALE GENOMIC DNA]</scope>
    <source>
        <strain evidence="1 2">TFFH 294</strain>
    </source>
</reference>
<proteinExistence type="predicted"/>
<gene>
    <name evidence="1" type="ORF">FIBRA_04129</name>
</gene>
<evidence type="ECO:0000313" key="2">
    <source>
        <dbReference type="Proteomes" id="UP000006352"/>
    </source>
</evidence>
<dbReference type="RefSeq" id="XP_012181336.1">
    <property type="nucleotide sequence ID" value="XM_012325946.1"/>
</dbReference>
<accession>J4G6V8</accession>
<protein>
    <submittedName>
        <fullName evidence="1">Uncharacterized protein</fullName>
    </submittedName>
</protein>
<dbReference type="EMBL" id="HE797061">
    <property type="protein sequence ID" value="CCM02053.1"/>
    <property type="molecule type" value="Genomic_DNA"/>
</dbReference>
<evidence type="ECO:0000313" key="1">
    <source>
        <dbReference type="EMBL" id="CCM02053.1"/>
    </source>
</evidence>
<dbReference type="Proteomes" id="UP000006352">
    <property type="component" value="Unassembled WGS sequence"/>
</dbReference>
<organism evidence="1 2">
    <name type="scientific">Fibroporia radiculosa</name>
    <dbReference type="NCBI Taxonomy" id="599839"/>
    <lineage>
        <taxon>Eukaryota</taxon>
        <taxon>Fungi</taxon>
        <taxon>Dikarya</taxon>
        <taxon>Basidiomycota</taxon>
        <taxon>Agaricomycotina</taxon>
        <taxon>Agaricomycetes</taxon>
        <taxon>Polyporales</taxon>
        <taxon>Fibroporiaceae</taxon>
        <taxon>Fibroporia</taxon>
    </lineage>
</organism>
<sequence>MVAAELIFGYYGTVVGTPLSALRRCYPCARLPARTAALVCPPILLVTVFGPS</sequence>
<dbReference type="InParanoid" id="J4G6V8"/>
<keyword evidence="2" id="KW-1185">Reference proteome</keyword>
<dbReference type="GeneID" id="24096964"/>
<name>J4G6V8_9APHY</name>